<dbReference type="Pfam" id="PF04321">
    <property type="entry name" value="RmlD_sub_bind"/>
    <property type="match status" value="1"/>
</dbReference>
<dbReference type="Gene3D" id="3.90.25.10">
    <property type="entry name" value="UDP-galactose 4-epimerase, domain 1"/>
    <property type="match status" value="1"/>
</dbReference>
<organism evidence="8 9">
    <name type="scientific">Albibacterium profundi</name>
    <dbReference type="NCBI Taxonomy" id="3134906"/>
    <lineage>
        <taxon>Bacteria</taxon>
        <taxon>Pseudomonadati</taxon>
        <taxon>Bacteroidota</taxon>
        <taxon>Sphingobacteriia</taxon>
        <taxon>Sphingobacteriales</taxon>
        <taxon>Sphingobacteriaceae</taxon>
        <taxon>Albibacterium</taxon>
    </lineage>
</organism>
<dbReference type="InterPro" id="IPR029903">
    <property type="entry name" value="RmlD-like-bd"/>
</dbReference>
<comment type="similarity">
    <text evidence="2 6">Belongs to the dTDP-4-dehydrorhamnose reductase family.</text>
</comment>
<keyword evidence="9" id="KW-1185">Reference proteome</keyword>
<dbReference type="InterPro" id="IPR005913">
    <property type="entry name" value="dTDP_dehydrorham_reduct"/>
</dbReference>
<sequence>MKKAIVLGGSGQLGQCIQAADTGGLEIIYCNSQDANVLEEDQLRTVFSRERPDVIINCAAYTAVDAAEDEPLRAAAVNAQAPELIAQLCLEYNILLIHISTDFVFDGYSPTPRKESDAPNPIGAYGKTKLAGEEAITHTMEKFVILRTSWLYSEYGNNFLKTMIRVAKDRGELSVVYDQTGTPTYAMDLADAIVKIALMDEPVYGIYHYSNEGVASWYDFAHAIFTASNMNVKLHPVLSAAYPTKAERPKYSVLDKAKLKKNFKLDVPHWRDSLNKCISRL</sequence>
<comment type="function">
    <text evidence="6">Catalyzes the reduction of dTDP-6-deoxy-L-lyxo-4-hexulose to yield dTDP-L-rhamnose.</text>
</comment>
<evidence type="ECO:0000256" key="2">
    <source>
        <dbReference type="ARBA" id="ARBA00010944"/>
    </source>
</evidence>
<dbReference type="InterPro" id="IPR036291">
    <property type="entry name" value="NAD(P)-bd_dom_sf"/>
</dbReference>
<dbReference type="PANTHER" id="PTHR10491:SF4">
    <property type="entry name" value="METHIONINE ADENOSYLTRANSFERASE 2 SUBUNIT BETA"/>
    <property type="match status" value="1"/>
</dbReference>
<dbReference type="GO" id="GO:0008831">
    <property type="term" value="F:dTDP-4-dehydrorhamnose reductase activity"/>
    <property type="evidence" value="ECO:0007669"/>
    <property type="project" value="UniProtKB-EC"/>
</dbReference>
<evidence type="ECO:0000256" key="1">
    <source>
        <dbReference type="ARBA" id="ARBA00004781"/>
    </source>
</evidence>
<accession>A0ABV5CFZ1</accession>
<comment type="pathway">
    <text evidence="1 6">Carbohydrate biosynthesis; dTDP-L-rhamnose biosynthesis.</text>
</comment>
<dbReference type="PANTHER" id="PTHR10491">
    <property type="entry name" value="DTDP-4-DEHYDRORHAMNOSE REDUCTASE"/>
    <property type="match status" value="1"/>
</dbReference>
<evidence type="ECO:0000313" key="9">
    <source>
        <dbReference type="Proteomes" id="UP001580928"/>
    </source>
</evidence>
<reference evidence="8 9" key="1">
    <citation type="submission" date="2024-04" db="EMBL/GenBank/DDBJ databases">
        <title>Albibacterium profundi sp. nov., isolated from sediment of the Challenger Deep of Mariana Trench.</title>
        <authorList>
            <person name="Wang Y."/>
        </authorList>
    </citation>
    <scope>NUCLEOTIDE SEQUENCE [LARGE SCALE GENOMIC DNA]</scope>
    <source>
        <strain evidence="8 9">RHL897</strain>
    </source>
</reference>
<dbReference type="EC" id="1.1.1.133" evidence="3 6"/>
<protein>
    <recommendedName>
        <fullName evidence="4 6">dTDP-4-dehydrorhamnose reductase</fullName>
        <ecNumber evidence="3 6">1.1.1.133</ecNumber>
    </recommendedName>
</protein>
<dbReference type="SUPFAM" id="SSF51735">
    <property type="entry name" value="NAD(P)-binding Rossmann-fold domains"/>
    <property type="match status" value="1"/>
</dbReference>
<comment type="caution">
    <text evidence="8">The sequence shown here is derived from an EMBL/GenBank/DDBJ whole genome shotgun (WGS) entry which is preliminary data.</text>
</comment>
<evidence type="ECO:0000256" key="3">
    <source>
        <dbReference type="ARBA" id="ARBA00012929"/>
    </source>
</evidence>
<dbReference type="Gene3D" id="3.40.50.720">
    <property type="entry name" value="NAD(P)-binding Rossmann-like Domain"/>
    <property type="match status" value="1"/>
</dbReference>
<dbReference type="RefSeq" id="WP_375556820.1">
    <property type="nucleotide sequence ID" value="NZ_JBBVGT010000002.1"/>
</dbReference>
<evidence type="ECO:0000256" key="4">
    <source>
        <dbReference type="ARBA" id="ARBA00017099"/>
    </source>
</evidence>
<feature type="domain" description="RmlD-like substrate binding" evidence="7">
    <location>
        <begin position="4"/>
        <end position="280"/>
    </location>
</feature>
<dbReference type="CDD" id="cd05254">
    <property type="entry name" value="dTDP_HR_like_SDR_e"/>
    <property type="match status" value="1"/>
</dbReference>
<name>A0ABV5CFZ1_9SPHI</name>
<evidence type="ECO:0000256" key="5">
    <source>
        <dbReference type="ARBA" id="ARBA00048200"/>
    </source>
</evidence>
<comment type="catalytic activity">
    <reaction evidence="5">
        <text>dTDP-beta-L-rhamnose + NADP(+) = dTDP-4-dehydro-beta-L-rhamnose + NADPH + H(+)</text>
        <dbReference type="Rhea" id="RHEA:21796"/>
        <dbReference type="ChEBI" id="CHEBI:15378"/>
        <dbReference type="ChEBI" id="CHEBI:57510"/>
        <dbReference type="ChEBI" id="CHEBI:57783"/>
        <dbReference type="ChEBI" id="CHEBI:58349"/>
        <dbReference type="ChEBI" id="CHEBI:62830"/>
        <dbReference type="EC" id="1.1.1.133"/>
    </reaction>
</comment>
<evidence type="ECO:0000256" key="6">
    <source>
        <dbReference type="RuleBase" id="RU364082"/>
    </source>
</evidence>
<proteinExistence type="inferred from homology"/>
<evidence type="ECO:0000259" key="7">
    <source>
        <dbReference type="Pfam" id="PF04321"/>
    </source>
</evidence>
<evidence type="ECO:0000313" key="8">
    <source>
        <dbReference type="EMBL" id="MFB5945277.1"/>
    </source>
</evidence>
<keyword evidence="6 8" id="KW-0560">Oxidoreductase</keyword>
<keyword evidence="6" id="KW-0521">NADP</keyword>
<dbReference type="Proteomes" id="UP001580928">
    <property type="component" value="Unassembled WGS sequence"/>
</dbReference>
<gene>
    <name evidence="8" type="primary">rfbD</name>
    <name evidence="8" type="ORF">WKR92_05505</name>
</gene>
<dbReference type="NCBIfam" id="TIGR01214">
    <property type="entry name" value="rmlD"/>
    <property type="match status" value="1"/>
</dbReference>
<dbReference type="EMBL" id="JBBVGT010000002">
    <property type="protein sequence ID" value="MFB5945277.1"/>
    <property type="molecule type" value="Genomic_DNA"/>
</dbReference>